<dbReference type="NCBIfam" id="TIGR00254">
    <property type="entry name" value="GGDEF"/>
    <property type="match status" value="1"/>
</dbReference>
<dbReference type="RefSeq" id="WP_290459239.1">
    <property type="nucleotide sequence ID" value="NZ_JAJHNU010000002.1"/>
</dbReference>
<gene>
    <name evidence="3" type="ORF">LMS43_09200</name>
</gene>
<dbReference type="InterPro" id="IPR035965">
    <property type="entry name" value="PAS-like_dom_sf"/>
</dbReference>
<reference evidence="3" key="1">
    <citation type="submission" date="2021-11" db="EMBL/GenBank/DDBJ databases">
        <title>Draft genome sequence of Alcaligenes endophyticus type strain CCUG 75668T.</title>
        <authorList>
            <person name="Salva-Serra F."/>
            <person name="Duran R.E."/>
            <person name="Seeger M."/>
            <person name="Moore E.R.B."/>
            <person name="Jaen-Luchoro D."/>
        </authorList>
    </citation>
    <scope>NUCLEOTIDE SEQUENCE</scope>
    <source>
        <strain evidence="3">CCUG 75668</strain>
    </source>
</reference>
<dbReference type="PANTHER" id="PTHR44757:SF2">
    <property type="entry name" value="BIOFILM ARCHITECTURE MAINTENANCE PROTEIN MBAA"/>
    <property type="match status" value="1"/>
</dbReference>
<dbReference type="SUPFAM" id="SSF55073">
    <property type="entry name" value="Nucleotide cyclase"/>
    <property type="match status" value="1"/>
</dbReference>
<dbReference type="InterPro" id="IPR000700">
    <property type="entry name" value="PAS-assoc_C"/>
</dbReference>
<dbReference type="InterPro" id="IPR000160">
    <property type="entry name" value="GGDEF_dom"/>
</dbReference>
<sequence length="487" mass="56513">MSEMSGALPIADLFDISPNSMWLEDYSLLQQLFNKWRQHGVEDLGEFLREDTQRIQQCAECIRLIQVNQSTLNLFAAQSFEDLSSRLTEVIRDDAYHFYAHELEQLWQGQTRFENQTINYSLHGQRMDILLKGVILRGHEHDWSRVLVVIEDITEHEQARLQAKQSAQYARSLFQHAPISLWVEDFSAIKLTLEELRGHGITDLRTFTDVHPEFIDRCMTQIRVLDVNNYTLDLFQARTKADLLAGLPNIFRREMRDSFREQLIDLWDGKLFQQREVKNHDLEGNLLHIHMQFSVFTGYENDWSLVLLALTDITARKKAESYLEYLGQHDVLTKLKNRAFYTDELHRLNRLGILPVSFMVVDLNCLKEVNDTLGHISGDALLQRTGEILLQVVEEPYQVARVGGDEFVIIMPKAAEQECEVLQESLNSLVELNNQFYSGPKLDLSTGYATCRELGKLDKALRLADERMYEHKRAYYKLMAEKGQPSA</sequence>
<dbReference type="Pfam" id="PF00990">
    <property type="entry name" value="GGDEF"/>
    <property type="match status" value="1"/>
</dbReference>
<dbReference type="PROSITE" id="PS50113">
    <property type="entry name" value="PAC"/>
    <property type="match status" value="1"/>
</dbReference>
<proteinExistence type="predicted"/>
<dbReference type="PROSITE" id="PS50887">
    <property type="entry name" value="GGDEF"/>
    <property type="match status" value="1"/>
</dbReference>
<accession>A0ABT8EJJ7</accession>
<dbReference type="InterPro" id="IPR052155">
    <property type="entry name" value="Biofilm_reg_signaling"/>
</dbReference>
<evidence type="ECO:0000313" key="4">
    <source>
        <dbReference type="Proteomes" id="UP001168613"/>
    </source>
</evidence>
<dbReference type="Gene3D" id="3.30.450.20">
    <property type="entry name" value="PAS domain"/>
    <property type="match status" value="1"/>
</dbReference>
<dbReference type="InterPro" id="IPR043128">
    <property type="entry name" value="Rev_trsase/Diguanyl_cyclase"/>
</dbReference>
<dbReference type="InterPro" id="IPR029787">
    <property type="entry name" value="Nucleotide_cyclase"/>
</dbReference>
<evidence type="ECO:0000259" key="2">
    <source>
        <dbReference type="PROSITE" id="PS50887"/>
    </source>
</evidence>
<evidence type="ECO:0000259" key="1">
    <source>
        <dbReference type="PROSITE" id="PS50113"/>
    </source>
</evidence>
<dbReference type="PANTHER" id="PTHR44757">
    <property type="entry name" value="DIGUANYLATE CYCLASE DGCP"/>
    <property type="match status" value="1"/>
</dbReference>
<name>A0ABT8EJJ7_9BURK</name>
<keyword evidence="4" id="KW-1185">Reference proteome</keyword>
<dbReference type="CDD" id="cd01949">
    <property type="entry name" value="GGDEF"/>
    <property type="match status" value="1"/>
</dbReference>
<evidence type="ECO:0000313" key="3">
    <source>
        <dbReference type="EMBL" id="MDN4121464.1"/>
    </source>
</evidence>
<dbReference type="Gene3D" id="3.30.70.270">
    <property type="match status" value="1"/>
</dbReference>
<dbReference type="SUPFAM" id="SSF55785">
    <property type="entry name" value="PYP-like sensor domain (PAS domain)"/>
    <property type="match status" value="2"/>
</dbReference>
<feature type="domain" description="PAC" evidence="1">
    <location>
        <begin position="111"/>
        <end position="165"/>
    </location>
</feature>
<dbReference type="EMBL" id="JAJHNU010000002">
    <property type="protein sequence ID" value="MDN4121464.1"/>
    <property type="molecule type" value="Genomic_DNA"/>
</dbReference>
<dbReference type="SMART" id="SM00267">
    <property type="entry name" value="GGDEF"/>
    <property type="match status" value="1"/>
</dbReference>
<comment type="caution">
    <text evidence="3">The sequence shown here is derived from an EMBL/GenBank/DDBJ whole genome shotgun (WGS) entry which is preliminary data.</text>
</comment>
<feature type="domain" description="GGDEF" evidence="2">
    <location>
        <begin position="354"/>
        <end position="487"/>
    </location>
</feature>
<protein>
    <submittedName>
        <fullName evidence="3">GGDEF domain-containing protein</fullName>
    </submittedName>
</protein>
<organism evidence="3 4">
    <name type="scientific">Alcaligenes endophyticus</name>
    <dbReference type="NCBI Taxonomy" id="1929088"/>
    <lineage>
        <taxon>Bacteria</taxon>
        <taxon>Pseudomonadati</taxon>
        <taxon>Pseudomonadota</taxon>
        <taxon>Betaproteobacteria</taxon>
        <taxon>Burkholderiales</taxon>
        <taxon>Alcaligenaceae</taxon>
        <taxon>Alcaligenes</taxon>
    </lineage>
</organism>
<dbReference type="Proteomes" id="UP001168613">
    <property type="component" value="Unassembled WGS sequence"/>
</dbReference>